<dbReference type="EMBL" id="AZNH01000002">
    <property type="protein sequence ID" value="KID92205.1"/>
    <property type="molecule type" value="Genomic_DNA"/>
</dbReference>
<sequence length="256" mass="29324">MAQVNHVQTRPQPNPRLSLIPPTWEAEVRELTLRERREASLALSHSFAADPLSLYVMGVDDATCWPSEKLWRLHVRLMQYSYVSYRLRGVATAIGGDYDAIALWMPPGTTNDDWLATLCSGTWRLWYQLSRESRIRLFNELYPALHDTKAEVLGDRNSDSYYLGYLGTKESSRGKGHATKLLRHIMEKADAENRAMYLESSNESNNRFYAKFGFELKKEIVLTRGPVPIRLFCMLREPQNDNDKASSSVDMGGEKD</sequence>
<protein>
    <submittedName>
        <fullName evidence="2">Acetyltransferase</fullName>
    </submittedName>
</protein>
<dbReference type="SUPFAM" id="SSF55729">
    <property type="entry name" value="Acyl-CoA N-acyltransferases (Nat)"/>
    <property type="match status" value="1"/>
</dbReference>
<dbReference type="InterPro" id="IPR016181">
    <property type="entry name" value="Acyl_CoA_acyltransferase"/>
</dbReference>
<dbReference type="Proteomes" id="UP000031192">
    <property type="component" value="Unassembled WGS sequence"/>
</dbReference>
<feature type="domain" description="N-acetyltransferase" evidence="1">
    <location>
        <begin position="85"/>
        <end position="236"/>
    </location>
</feature>
<dbReference type="PANTHER" id="PTHR42791:SF1">
    <property type="entry name" value="N-ACETYLTRANSFERASE DOMAIN-CONTAINING PROTEIN"/>
    <property type="match status" value="1"/>
</dbReference>
<dbReference type="InterPro" id="IPR000182">
    <property type="entry name" value="GNAT_dom"/>
</dbReference>
<dbReference type="AlphaFoldDB" id="A0A0B4GXC9"/>
<evidence type="ECO:0000313" key="2">
    <source>
        <dbReference type="EMBL" id="KID92205.1"/>
    </source>
</evidence>
<organism evidence="2 3">
    <name type="scientific">Metarhizium guizhouense (strain ARSEF 977)</name>
    <dbReference type="NCBI Taxonomy" id="1276136"/>
    <lineage>
        <taxon>Eukaryota</taxon>
        <taxon>Fungi</taxon>
        <taxon>Dikarya</taxon>
        <taxon>Ascomycota</taxon>
        <taxon>Pezizomycotina</taxon>
        <taxon>Sordariomycetes</taxon>
        <taxon>Hypocreomycetidae</taxon>
        <taxon>Hypocreales</taxon>
        <taxon>Clavicipitaceae</taxon>
        <taxon>Metarhizium</taxon>
    </lineage>
</organism>
<dbReference type="CDD" id="cd04301">
    <property type="entry name" value="NAT_SF"/>
    <property type="match status" value="1"/>
</dbReference>
<dbReference type="InterPro" id="IPR052523">
    <property type="entry name" value="Trichothecene_AcTrans"/>
</dbReference>
<evidence type="ECO:0000313" key="3">
    <source>
        <dbReference type="Proteomes" id="UP000031192"/>
    </source>
</evidence>
<reference evidence="2 3" key="1">
    <citation type="journal article" date="2014" name="Proc. Natl. Acad. Sci. U.S.A.">
        <title>Trajectory and genomic determinants of fungal-pathogen speciation and host adaptation.</title>
        <authorList>
            <person name="Hu X."/>
            <person name="Xiao G."/>
            <person name="Zheng P."/>
            <person name="Shang Y."/>
            <person name="Su Y."/>
            <person name="Zhang X."/>
            <person name="Liu X."/>
            <person name="Zhan S."/>
            <person name="St Leger R.J."/>
            <person name="Wang C."/>
        </authorList>
    </citation>
    <scope>NUCLEOTIDE SEQUENCE [LARGE SCALE GENOMIC DNA]</scope>
    <source>
        <strain evidence="2 3">ARSEF 977</strain>
    </source>
</reference>
<dbReference type="PROSITE" id="PS51186">
    <property type="entry name" value="GNAT"/>
    <property type="match status" value="1"/>
</dbReference>
<dbReference type="OrthoDB" id="544277at2759"/>
<keyword evidence="3" id="KW-1185">Reference proteome</keyword>
<gene>
    <name evidence="2" type="ORF">MGU_01116</name>
</gene>
<proteinExistence type="predicted"/>
<evidence type="ECO:0000259" key="1">
    <source>
        <dbReference type="PROSITE" id="PS51186"/>
    </source>
</evidence>
<name>A0A0B4GXC9_METGA</name>
<dbReference type="GO" id="GO:0016747">
    <property type="term" value="F:acyltransferase activity, transferring groups other than amino-acyl groups"/>
    <property type="evidence" value="ECO:0007669"/>
    <property type="project" value="InterPro"/>
</dbReference>
<accession>A0A0B4GXC9</accession>
<dbReference type="PANTHER" id="PTHR42791">
    <property type="entry name" value="GNAT FAMILY ACETYLTRANSFERASE"/>
    <property type="match status" value="1"/>
</dbReference>
<dbReference type="HOGENOM" id="CLU_063930_3_0_1"/>
<dbReference type="Pfam" id="PF13508">
    <property type="entry name" value="Acetyltransf_7"/>
    <property type="match status" value="1"/>
</dbReference>
<comment type="caution">
    <text evidence="2">The sequence shown here is derived from an EMBL/GenBank/DDBJ whole genome shotgun (WGS) entry which is preliminary data.</text>
</comment>
<dbReference type="Gene3D" id="3.40.630.30">
    <property type="match status" value="1"/>
</dbReference>